<feature type="signal peptide" evidence="3">
    <location>
        <begin position="1"/>
        <end position="22"/>
    </location>
</feature>
<feature type="transmembrane region" description="Helical" evidence="2">
    <location>
        <begin position="312"/>
        <end position="335"/>
    </location>
</feature>
<dbReference type="AlphaFoldDB" id="A0A6M4IRS4"/>
<reference evidence="6 7" key="1">
    <citation type="submission" date="2020-05" db="EMBL/GenBank/DDBJ databases">
        <title>Complete genome sequence of Gemmatimonas greenlandica TET16.</title>
        <authorList>
            <person name="Zeng Y."/>
        </authorList>
    </citation>
    <scope>NUCLEOTIDE SEQUENCE [LARGE SCALE GENOMIC DNA]</scope>
    <source>
        <strain evidence="6 7">TET16</strain>
    </source>
</reference>
<dbReference type="Proteomes" id="UP000500938">
    <property type="component" value="Chromosome"/>
</dbReference>
<evidence type="ECO:0000313" key="6">
    <source>
        <dbReference type="EMBL" id="QJR35542.1"/>
    </source>
</evidence>
<dbReference type="Pfam" id="PF13387">
    <property type="entry name" value="Lnb_N"/>
    <property type="match status" value="1"/>
</dbReference>
<dbReference type="InterPro" id="IPR057436">
    <property type="entry name" value="5TMH_Lnb"/>
</dbReference>
<dbReference type="KEGG" id="ggr:HKW67_08495"/>
<evidence type="ECO:0000259" key="5">
    <source>
        <dbReference type="Pfam" id="PF25221"/>
    </source>
</evidence>
<accession>A0A6M4IRS4</accession>
<evidence type="ECO:0000259" key="4">
    <source>
        <dbReference type="Pfam" id="PF13387"/>
    </source>
</evidence>
<protein>
    <submittedName>
        <fullName evidence="6">DUF4105 domain-containing protein</fullName>
    </submittedName>
</protein>
<dbReference type="InterPro" id="IPR025178">
    <property type="entry name" value="Lnb_N"/>
</dbReference>
<keyword evidence="2" id="KW-0472">Membrane</keyword>
<dbReference type="RefSeq" id="WP_171224973.1">
    <property type="nucleotide sequence ID" value="NZ_CP053085.1"/>
</dbReference>
<feature type="domain" description="Lnb N-terminal periplasmic" evidence="4">
    <location>
        <begin position="60"/>
        <end position="190"/>
    </location>
</feature>
<feature type="transmembrane region" description="Helical" evidence="2">
    <location>
        <begin position="407"/>
        <end position="426"/>
    </location>
</feature>
<gene>
    <name evidence="6" type="ORF">HKW67_08495</name>
</gene>
<dbReference type="EMBL" id="CP053085">
    <property type="protein sequence ID" value="QJR35542.1"/>
    <property type="molecule type" value="Genomic_DNA"/>
</dbReference>
<sequence>MAGTVVRRLLAAAMLMASSALAAQPTETPQTPKPPAPGVSASLDSARAERGARMSVAIITYGPGEFVFEKFGHIALALTDSSTGQDIAFNWGMFDFSQPNFLGRFLTGDTKYWMEGYRTADFNAAYTRENRTIRKLELQLSAVQRGAIADFVRWNAQDANKYYRYDYYADNCATRVRDLLNWALQGQLDAPFAVPGSGRTWRNETARITASDPLVYPGIQVALGRNADHVLTKWEESFLPDLLANHLVALSVKDANGASMKLVTSDSVLYTADRAPMPEGAPSRVPMALVLGIVLAALVVLLSGAGSAIARFALVTFSVLWFGIGGVLGTALLLAGTVTKHMPYMGANLTVLQLHPLMLVAAVVITASLWRGARTRAATGVAALVALLSLVGLALQLVPSWHQQSGVVLAVIVPVQVAFAVATLRLRARSLRTAS</sequence>
<keyword evidence="2" id="KW-1133">Transmembrane helix</keyword>
<feature type="transmembrane region" description="Helical" evidence="2">
    <location>
        <begin position="285"/>
        <end position="305"/>
    </location>
</feature>
<keyword evidence="3" id="KW-0732">Signal</keyword>
<evidence type="ECO:0000313" key="7">
    <source>
        <dbReference type="Proteomes" id="UP000500938"/>
    </source>
</evidence>
<feature type="region of interest" description="Disordered" evidence="1">
    <location>
        <begin position="23"/>
        <end position="44"/>
    </location>
</feature>
<dbReference type="Pfam" id="PF25221">
    <property type="entry name" value="5TMH_Lnb"/>
    <property type="match status" value="1"/>
</dbReference>
<evidence type="ECO:0000256" key="3">
    <source>
        <dbReference type="SAM" id="SignalP"/>
    </source>
</evidence>
<organism evidence="6 7">
    <name type="scientific">Gemmatimonas groenlandica</name>
    <dbReference type="NCBI Taxonomy" id="2732249"/>
    <lineage>
        <taxon>Bacteria</taxon>
        <taxon>Pseudomonadati</taxon>
        <taxon>Gemmatimonadota</taxon>
        <taxon>Gemmatimonadia</taxon>
        <taxon>Gemmatimonadales</taxon>
        <taxon>Gemmatimonadaceae</taxon>
        <taxon>Gemmatimonas</taxon>
    </lineage>
</organism>
<feature type="transmembrane region" description="Helical" evidence="2">
    <location>
        <begin position="377"/>
        <end position="395"/>
    </location>
</feature>
<name>A0A6M4IRS4_9BACT</name>
<keyword evidence="7" id="KW-1185">Reference proteome</keyword>
<proteinExistence type="predicted"/>
<feature type="chain" id="PRO_5027069327" evidence="3">
    <location>
        <begin position="23"/>
        <end position="435"/>
    </location>
</feature>
<feature type="domain" description="Lnb-like transmembrane" evidence="5">
    <location>
        <begin position="291"/>
        <end position="396"/>
    </location>
</feature>
<evidence type="ECO:0000256" key="2">
    <source>
        <dbReference type="SAM" id="Phobius"/>
    </source>
</evidence>
<feature type="transmembrane region" description="Helical" evidence="2">
    <location>
        <begin position="347"/>
        <end position="370"/>
    </location>
</feature>
<keyword evidence="2" id="KW-0812">Transmembrane</keyword>
<evidence type="ECO:0000256" key="1">
    <source>
        <dbReference type="SAM" id="MobiDB-lite"/>
    </source>
</evidence>